<sequence>MALPLIKSEDWSLIIWANSPYEPPHEFRKVMSAISQPFRKVTKPSQIKKLLTNYGAKAFLESRKTYKSGARGQTRREILRLAGAAADILRNKTFLQVIFPSEICMRLAFDRLTRSRLPYRCDEHRELAPVDKPPLPPQDLKGYLMYNHEEVVFWPDLRRRIVDFIDGVDKAGAVGLYCDRIVDEGTGRRRRNGTGGSASSEGGSENSFQLIPPAIDPDTPAPLKILMINDQDPRKRSSPNDFCPYGPEDPELTAVQNQYNCQGVLDTDDCHGLREEPRHLSEDQILEWYKGRELEHRTFFPTRSSESPDARKMIDY</sequence>
<dbReference type="Proteomes" id="UP000701801">
    <property type="component" value="Unassembled WGS sequence"/>
</dbReference>
<proteinExistence type="predicted"/>
<accession>A0A9N9LK38</accession>
<keyword evidence="3" id="KW-1185">Reference proteome</keyword>
<evidence type="ECO:0000256" key="1">
    <source>
        <dbReference type="SAM" id="MobiDB-lite"/>
    </source>
</evidence>
<evidence type="ECO:0000313" key="3">
    <source>
        <dbReference type="Proteomes" id="UP000701801"/>
    </source>
</evidence>
<feature type="region of interest" description="Disordered" evidence="1">
    <location>
        <begin position="187"/>
        <end position="215"/>
    </location>
</feature>
<organism evidence="2 3">
    <name type="scientific">Hymenoscyphus albidus</name>
    <dbReference type="NCBI Taxonomy" id="595503"/>
    <lineage>
        <taxon>Eukaryota</taxon>
        <taxon>Fungi</taxon>
        <taxon>Dikarya</taxon>
        <taxon>Ascomycota</taxon>
        <taxon>Pezizomycotina</taxon>
        <taxon>Leotiomycetes</taxon>
        <taxon>Helotiales</taxon>
        <taxon>Helotiaceae</taxon>
        <taxon>Hymenoscyphus</taxon>
    </lineage>
</organism>
<evidence type="ECO:0000313" key="2">
    <source>
        <dbReference type="EMBL" id="CAG8976639.1"/>
    </source>
</evidence>
<dbReference type="EMBL" id="CAJVRM010000184">
    <property type="protein sequence ID" value="CAG8976639.1"/>
    <property type="molecule type" value="Genomic_DNA"/>
</dbReference>
<dbReference type="AlphaFoldDB" id="A0A9N9LK38"/>
<protein>
    <submittedName>
        <fullName evidence="2">Uncharacterized protein</fullName>
    </submittedName>
</protein>
<gene>
    <name evidence="2" type="ORF">HYALB_00002155</name>
</gene>
<feature type="compositionally biased region" description="Low complexity" evidence="1">
    <location>
        <begin position="197"/>
        <end position="215"/>
    </location>
</feature>
<dbReference type="OrthoDB" id="10308278at2759"/>
<name>A0A9N9LK38_9HELO</name>
<comment type="caution">
    <text evidence="2">The sequence shown here is derived from an EMBL/GenBank/DDBJ whole genome shotgun (WGS) entry which is preliminary data.</text>
</comment>
<reference evidence="2" key="1">
    <citation type="submission" date="2021-07" db="EMBL/GenBank/DDBJ databases">
        <authorList>
            <person name="Durling M."/>
        </authorList>
    </citation>
    <scope>NUCLEOTIDE SEQUENCE</scope>
</reference>